<organism evidence="1 2">
    <name type="scientific">Desulfobacula toluolica (strain DSM 7467 / Tol2)</name>
    <dbReference type="NCBI Taxonomy" id="651182"/>
    <lineage>
        <taxon>Bacteria</taxon>
        <taxon>Pseudomonadati</taxon>
        <taxon>Thermodesulfobacteriota</taxon>
        <taxon>Desulfobacteria</taxon>
        <taxon>Desulfobacterales</taxon>
        <taxon>Desulfobacteraceae</taxon>
        <taxon>Desulfobacula</taxon>
    </lineage>
</organism>
<accession>K0NP09</accession>
<dbReference type="KEGG" id="dto:TOL2_C42540"/>
<reference evidence="1 2" key="1">
    <citation type="journal article" date="2013" name="Environ. Microbiol.">
        <title>Complete genome, catabolic sub-proteomes and key-metabolites of Desulfobacula toluolica Tol2, a marine, aromatic compound-degrading, sulfate-reducing bacterium.</title>
        <authorList>
            <person name="Wohlbrand L."/>
            <person name="Jacob J.H."/>
            <person name="Kube M."/>
            <person name="Mussmann M."/>
            <person name="Jarling R."/>
            <person name="Beck A."/>
            <person name="Amann R."/>
            <person name="Wilkes H."/>
            <person name="Reinhardt R."/>
            <person name="Rabus R."/>
        </authorList>
    </citation>
    <scope>NUCLEOTIDE SEQUENCE [LARGE SCALE GENOMIC DNA]</scope>
    <source>
        <strain evidence="2">DSM 7467 / Tol2</strain>
    </source>
</reference>
<gene>
    <name evidence="1" type="ordered locus">TOL2_C42540</name>
</gene>
<evidence type="ECO:0000313" key="2">
    <source>
        <dbReference type="Proteomes" id="UP000007347"/>
    </source>
</evidence>
<proteinExistence type="predicted"/>
<name>K0NP09_DESTT</name>
<dbReference type="EMBL" id="FO203503">
    <property type="protein sequence ID" value="CCK82410.1"/>
    <property type="molecule type" value="Genomic_DNA"/>
</dbReference>
<keyword evidence="2" id="KW-1185">Reference proteome</keyword>
<dbReference type="STRING" id="651182.TOL2_C42540"/>
<dbReference type="Proteomes" id="UP000007347">
    <property type="component" value="Chromosome"/>
</dbReference>
<sequence>MLEKSCWNCSLLSLDGFPGLCNWYPESKLIPVSIIDEGCKQFKLNPSPLDKRINELWNHAHAMADFTDSNKAPFKERKVLVPAIFSIGKTIDRLKEK</sequence>
<protein>
    <submittedName>
        <fullName evidence="1">Uncharacterized protein</fullName>
    </submittedName>
</protein>
<evidence type="ECO:0000313" key="1">
    <source>
        <dbReference type="EMBL" id="CCK82410.1"/>
    </source>
</evidence>
<dbReference type="RefSeq" id="WP_014959590.1">
    <property type="nucleotide sequence ID" value="NC_018645.1"/>
</dbReference>
<dbReference type="HOGENOM" id="CLU_2342242_0_0_7"/>
<dbReference type="AlphaFoldDB" id="K0NP09"/>